<evidence type="ECO:0000256" key="11">
    <source>
        <dbReference type="SAM" id="MobiDB-lite"/>
    </source>
</evidence>
<keyword evidence="8 12" id="KW-0472">Membrane</keyword>
<evidence type="ECO:0000256" key="8">
    <source>
        <dbReference type="ARBA" id="ARBA00023136"/>
    </source>
</evidence>
<dbReference type="PANTHER" id="PTHR13131:SF5">
    <property type="entry name" value="CYSTINOSIN"/>
    <property type="match status" value="1"/>
</dbReference>
<evidence type="ECO:0000313" key="13">
    <source>
        <dbReference type="EMBL" id="KAF2095610.1"/>
    </source>
</evidence>
<evidence type="ECO:0000313" key="14">
    <source>
        <dbReference type="Proteomes" id="UP000799772"/>
    </source>
</evidence>
<keyword evidence="7 12" id="KW-1133">Transmembrane helix</keyword>
<comment type="catalytic activity">
    <reaction evidence="10">
        <text>L-cystine(out) + H(+)(out) = L-cystine(in) + H(+)(in)</text>
        <dbReference type="Rhea" id="RHEA:66172"/>
        <dbReference type="ChEBI" id="CHEBI:15378"/>
        <dbReference type="ChEBI" id="CHEBI:35491"/>
    </reaction>
    <physiologicalReaction direction="left-to-right" evidence="10">
        <dbReference type="Rhea" id="RHEA:66173"/>
    </physiologicalReaction>
</comment>
<feature type="transmembrane region" description="Helical" evidence="12">
    <location>
        <begin position="20"/>
        <end position="38"/>
    </location>
</feature>
<evidence type="ECO:0000256" key="1">
    <source>
        <dbReference type="ARBA" id="ARBA00004155"/>
    </source>
</evidence>
<organism evidence="13 14">
    <name type="scientific">Rhizodiscina lignyota</name>
    <dbReference type="NCBI Taxonomy" id="1504668"/>
    <lineage>
        <taxon>Eukaryota</taxon>
        <taxon>Fungi</taxon>
        <taxon>Dikarya</taxon>
        <taxon>Ascomycota</taxon>
        <taxon>Pezizomycotina</taxon>
        <taxon>Dothideomycetes</taxon>
        <taxon>Pleosporomycetidae</taxon>
        <taxon>Aulographales</taxon>
        <taxon>Rhizodiscinaceae</taxon>
        <taxon>Rhizodiscina</taxon>
    </lineage>
</organism>
<keyword evidence="9" id="KW-0458">Lysosome</keyword>
<dbReference type="OrthoDB" id="75720at2759"/>
<feature type="compositionally biased region" description="Acidic residues" evidence="11">
    <location>
        <begin position="270"/>
        <end position="282"/>
    </location>
</feature>
<keyword evidence="5" id="KW-0677">Repeat</keyword>
<feature type="transmembrane region" description="Helical" evidence="12">
    <location>
        <begin position="50"/>
        <end position="70"/>
    </location>
</feature>
<dbReference type="Pfam" id="PF04193">
    <property type="entry name" value="PQ-loop"/>
    <property type="match status" value="2"/>
</dbReference>
<dbReference type="NCBIfam" id="TIGR00951">
    <property type="entry name" value="2A43"/>
    <property type="match status" value="1"/>
</dbReference>
<gene>
    <name evidence="13" type="ORF">NA57DRAFT_79328</name>
</gene>
<comment type="caution">
    <text evidence="13">The sequence shown here is derived from an EMBL/GenBank/DDBJ whole genome shotgun (WGS) entry which is preliminary data.</text>
</comment>
<reference evidence="13" key="1">
    <citation type="journal article" date="2020" name="Stud. Mycol.">
        <title>101 Dothideomycetes genomes: a test case for predicting lifestyles and emergence of pathogens.</title>
        <authorList>
            <person name="Haridas S."/>
            <person name="Albert R."/>
            <person name="Binder M."/>
            <person name="Bloem J."/>
            <person name="Labutti K."/>
            <person name="Salamov A."/>
            <person name="Andreopoulos B."/>
            <person name="Baker S."/>
            <person name="Barry K."/>
            <person name="Bills G."/>
            <person name="Bluhm B."/>
            <person name="Cannon C."/>
            <person name="Castanera R."/>
            <person name="Culley D."/>
            <person name="Daum C."/>
            <person name="Ezra D."/>
            <person name="Gonzalez J."/>
            <person name="Henrissat B."/>
            <person name="Kuo A."/>
            <person name="Liang C."/>
            <person name="Lipzen A."/>
            <person name="Lutzoni F."/>
            <person name="Magnuson J."/>
            <person name="Mondo S."/>
            <person name="Nolan M."/>
            <person name="Ohm R."/>
            <person name="Pangilinan J."/>
            <person name="Park H.-J."/>
            <person name="Ramirez L."/>
            <person name="Alfaro M."/>
            <person name="Sun H."/>
            <person name="Tritt A."/>
            <person name="Yoshinaga Y."/>
            <person name="Zwiers L.-H."/>
            <person name="Turgeon B."/>
            <person name="Goodwin S."/>
            <person name="Spatafora J."/>
            <person name="Crous P."/>
            <person name="Grigoriev I."/>
        </authorList>
    </citation>
    <scope>NUCLEOTIDE SEQUENCE</scope>
    <source>
        <strain evidence="13">CBS 133067</strain>
    </source>
</reference>
<evidence type="ECO:0000256" key="9">
    <source>
        <dbReference type="ARBA" id="ARBA00023228"/>
    </source>
</evidence>
<keyword evidence="3" id="KW-0813">Transport</keyword>
<dbReference type="FunFam" id="1.20.1280.290:FF:000016">
    <property type="entry name" value="Cystinosin homolog"/>
    <property type="match status" value="1"/>
</dbReference>
<evidence type="ECO:0000256" key="5">
    <source>
        <dbReference type="ARBA" id="ARBA00022737"/>
    </source>
</evidence>
<dbReference type="InterPro" id="IPR005282">
    <property type="entry name" value="LC_transporter"/>
</dbReference>
<evidence type="ECO:0000256" key="12">
    <source>
        <dbReference type="SAM" id="Phobius"/>
    </source>
</evidence>
<comment type="subcellular location">
    <subcellularLocation>
        <location evidence="1">Lysosome membrane</location>
        <topology evidence="1">Multi-pass membrane protein</topology>
    </subcellularLocation>
</comment>
<dbReference type="Proteomes" id="UP000799772">
    <property type="component" value="Unassembled WGS sequence"/>
</dbReference>
<comment type="similarity">
    <text evidence="2">Belongs to the cystinosin family.</text>
</comment>
<dbReference type="EMBL" id="ML978131">
    <property type="protein sequence ID" value="KAF2095610.1"/>
    <property type="molecule type" value="Genomic_DNA"/>
</dbReference>
<dbReference type="GO" id="GO:0000324">
    <property type="term" value="C:fungal-type vacuole"/>
    <property type="evidence" value="ECO:0007669"/>
    <property type="project" value="TreeGrafter"/>
</dbReference>
<sequence>MTSDREGVIFLRALSRLLGWTYFLCWSLSFYPQPLLNWQRKSTHGLAVDFPFLNVLGFAAYSVSTGTFLYSPTIKSQYAFRHPTSPETTVRFNDFVFAVHGALLCIITYSQFWPQLWGFDVGRKQRASKFVLGIFWGSIIGVLIVIYIVRLNGHDGGYDPHGWAWIDVIYAVSYIKIVATVIKYCPQVLVNYKRKSTVGWAIGQILLDFTGGIFSILQLVIDSSMQKDWSGISGNPVKFLLGNVSIFFDIIFCVQHYILYRKARLADKDTSEDEEEEDDEEQQALLVDGESR</sequence>
<dbReference type="Gene3D" id="1.20.1280.290">
    <property type="match status" value="2"/>
</dbReference>
<dbReference type="GO" id="GO:0005774">
    <property type="term" value="C:vacuolar membrane"/>
    <property type="evidence" value="ECO:0007669"/>
    <property type="project" value="TreeGrafter"/>
</dbReference>
<dbReference type="GO" id="GO:0015293">
    <property type="term" value="F:symporter activity"/>
    <property type="evidence" value="ECO:0007669"/>
    <property type="project" value="UniProtKB-KW"/>
</dbReference>
<evidence type="ECO:0000256" key="2">
    <source>
        <dbReference type="ARBA" id="ARBA00006855"/>
    </source>
</evidence>
<dbReference type="AlphaFoldDB" id="A0A9P4IAB9"/>
<feature type="transmembrane region" description="Helical" evidence="12">
    <location>
        <begin position="130"/>
        <end position="150"/>
    </location>
</feature>
<protein>
    <submittedName>
        <fullName evidence="13">Lysosomal cystine transporter</fullName>
    </submittedName>
</protein>
<feature type="transmembrane region" description="Helical" evidence="12">
    <location>
        <begin position="162"/>
        <end position="185"/>
    </location>
</feature>
<feature type="transmembrane region" description="Helical" evidence="12">
    <location>
        <begin position="240"/>
        <end position="260"/>
    </location>
</feature>
<evidence type="ECO:0000256" key="3">
    <source>
        <dbReference type="ARBA" id="ARBA00022448"/>
    </source>
</evidence>
<evidence type="ECO:0000256" key="10">
    <source>
        <dbReference type="ARBA" id="ARBA00048473"/>
    </source>
</evidence>
<dbReference type="InterPro" id="IPR006603">
    <property type="entry name" value="PQ-loop_rpt"/>
</dbReference>
<accession>A0A9P4IAB9</accession>
<keyword evidence="4 12" id="KW-0812">Transmembrane</keyword>
<dbReference type="PANTHER" id="PTHR13131">
    <property type="entry name" value="CYSTINOSIN"/>
    <property type="match status" value="1"/>
</dbReference>
<dbReference type="SMART" id="SM00679">
    <property type="entry name" value="CTNS"/>
    <property type="match status" value="2"/>
</dbReference>
<keyword evidence="6" id="KW-0769">Symport</keyword>
<proteinExistence type="inferred from homology"/>
<evidence type="ECO:0000256" key="6">
    <source>
        <dbReference type="ARBA" id="ARBA00022847"/>
    </source>
</evidence>
<feature type="transmembrane region" description="Helical" evidence="12">
    <location>
        <begin position="197"/>
        <end position="220"/>
    </location>
</feature>
<feature type="region of interest" description="Disordered" evidence="11">
    <location>
        <begin position="270"/>
        <end position="292"/>
    </location>
</feature>
<keyword evidence="14" id="KW-1185">Reference proteome</keyword>
<dbReference type="GO" id="GO:0015184">
    <property type="term" value="F:L-cystine transmembrane transporter activity"/>
    <property type="evidence" value="ECO:0007669"/>
    <property type="project" value="TreeGrafter"/>
</dbReference>
<evidence type="ECO:0000256" key="7">
    <source>
        <dbReference type="ARBA" id="ARBA00022989"/>
    </source>
</evidence>
<evidence type="ECO:0000256" key="4">
    <source>
        <dbReference type="ARBA" id="ARBA00022692"/>
    </source>
</evidence>
<name>A0A9P4IAB9_9PEZI</name>